<evidence type="ECO:0000313" key="2">
    <source>
        <dbReference type="Proteomes" id="UP001500962"/>
    </source>
</evidence>
<comment type="caution">
    <text evidence="1">The sequence shown here is derived from an EMBL/GenBank/DDBJ whole genome shotgun (WGS) entry which is preliminary data.</text>
</comment>
<dbReference type="Proteomes" id="UP001500962">
    <property type="component" value="Unassembled WGS sequence"/>
</dbReference>
<proteinExistence type="predicted"/>
<dbReference type="AlphaFoldDB" id="A0AAV3SJP3"/>
<reference evidence="1" key="2">
    <citation type="submission" date="2023-12" db="EMBL/GenBank/DDBJ databases">
        <authorList>
            <person name="Sun Q."/>
            <person name="Inoue M."/>
        </authorList>
    </citation>
    <scope>NUCLEOTIDE SEQUENCE</scope>
    <source>
        <strain evidence="1">JCM 12289</strain>
    </source>
</reference>
<name>A0AAV3SJP3_HALDO</name>
<evidence type="ECO:0000313" key="1">
    <source>
        <dbReference type="EMBL" id="GAA0467472.1"/>
    </source>
</evidence>
<sequence length="58" mass="6713">MNSPAIYARVILYDSNSHPTQTLVRTLYARPISIGSNASLDVSTKRERRFLKQRLRHL</sequence>
<protein>
    <submittedName>
        <fullName evidence="1">Uncharacterized protein</fullName>
    </submittedName>
</protein>
<accession>A0AAV3SJP3</accession>
<organism evidence="1 2">
    <name type="scientific">Halococcus dombrowskii</name>
    <dbReference type="NCBI Taxonomy" id="179637"/>
    <lineage>
        <taxon>Archaea</taxon>
        <taxon>Methanobacteriati</taxon>
        <taxon>Methanobacteriota</taxon>
        <taxon>Stenosarchaea group</taxon>
        <taxon>Halobacteria</taxon>
        <taxon>Halobacteriales</taxon>
        <taxon>Halococcaceae</taxon>
        <taxon>Halococcus</taxon>
    </lineage>
</organism>
<dbReference type="EMBL" id="BAAADN010000040">
    <property type="protein sequence ID" value="GAA0467472.1"/>
    <property type="molecule type" value="Genomic_DNA"/>
</dbReference>
<gene>
    <name evidence="1" type="ORF">GCM10008985_25560</name>
</gene>
<reference evidence="1" key="1">
    <citation type="journal article" date="2014" name="Int. J. Syst. Evol. Microbiol.">
        <title>Complete genome sequence of Corynebacterium casei LMG S-19264T (=DSM 44701T), isolated from a smear-ripened cheese.</title>
        <authorList>
            <consortium name="US DOE Joint Genome Institute (JGI-PGF)"/>
            <person name="Walter F."/>
            <person name="Albersmeier A."/>
            <person name="Kalinowski J."/>
            <person name="Ruckert C."/>
        </authorList>
    </citation>
    <scope>NUCLEOTIDE SEQUENCE</scope>
    <source>
        <strain evidence="1">JCM 12289</strain>
    </source>
</reference>